<dbReference type="Proteomes" id="UP000316008">
    <property type="component" value="Unassembled WGS sequence"/>
</dbReference>
<organism evidence="1 2">
    <name type="scientific">Fluviicola chungangensis</name>
    <dbReference type="NCBI Taxonomy" id="2597671"/>
    <lineage>
        <taxon>Bacteria</taxon>
        <taxon>Pseudomonadati</taxon>
        <taxon>Bacteroidota</taxon>
        <taxon>Flavobacteriia</taxon>
        <taxon>Flavobacteriales</taxon>
        <taxon>Crocinitomicaceae</taxon>
        <taxon>Fluviicola</taxon>
    </lineage>
</organism>
<protein>
    <recommendedName>
        <fullName evidence="3">Lipoprotein</fullName>
    </recommendedName>
</protein>
<comment type="caution">
    <text evidence="1">The sequence shown here is derived from an EMBL/GenBank/DDBJ whole genome shotgun (WGS) entry which is preliminary data.</text>
</comment>
<dbReference type="RefSeq" id="WP_144333290.1">
    <property type="nucleotide sequence ID" value="NZ_VLPL01000005.1"/>
</dbReference>
<evidence type="ECO:0000313" key="1">
    <source>
        <dbReference type="EMBL" id="TSJ42335.1"/>
    </source>
</evidence>
<accession>A0A556MR27</accession>
<evidence type="ECO:0008006" key="3">
    <source>
        <dbReference type="Google" id="ProtNLM"/>
    </source>
</evidence>
<gene>
    <name evidence="1" type="ORF">FO442_11240</name>
</gene>
<proteinExistence type="predicted"/>
<name>A0A556MR27_9FLAO</name>
<reference evidence="1 2" key="1">
    <citation type="submission" date="2019-07" db="EMBL/GenBank/DDBJ databases">
        <authorList>
            <person name="Huq M.A."/>
        </authorList>
    </citation>
    <scope>NUCLEOTIDE SEQUENCE [LARGE SCALE GENOMIC DNA]</scope>
    <source>
        <strain evidence="1 2">MAH-3</strain>
    </source>
</reference>
<dbReference type="PROSITE" id="PS51257">
    <property type="entry name" value="PROKAR_LIPOPROTEIN"/>
    <property type="match status" value="1"/>
</dbReference>
<sequence length="209" mass="25016">MRFIFSIQLMILVLSSCKNELQTISEDFQAICLVSNGAEIELENGVYMSPPTIHYVLFLYHDTIFQVSIGQKKSVYSYLKTRNHGKDSLESLMKEYNGTSLKKQVQLMKKMHSNLSSDCGPLGYFLFRKNYNLNFGIFPYREYTDWNRKYVYKEIPLTINQLPKIYSTIYHTLNSKQWDYFMSNDYYYKDVRTYRKNQFLFERRADSKR</sequence>
<evidence type="ECO:0000313" key="2">
    <source>
        <dbReference type="Proteomes" id="UP000316008"/>
    </source>
</evidence>
<dbReference type="OrthoDB" id="9837030at2"/>
<dbReference type="AlphaFoldDB" id="A0A556MR27"/>
<keyword evidence="2" id="KW-1185">Reference proteome</keyword>
<dbReference type="EMBL" id="VLPL01000005">
    <property type="protein sequence ID" value="TSJ42335.1"/>
    <property type="molecule type" value="Genomic_DNA"/>
</dbReference>